<dbReference type="SUPFAM" id="SSF56349">
    <property type="entry name" value="DNA breaking-rejoining enzymes"/>
    <property type="match status" value="1"/>
</dbReference>
<comment type="caution">
    <text evidence="3">The sequence shown here is derived from an EMBL/GenBank/DDBJ whole genome shotgun (WGS) entry which is preliminary data.</text>
</comment>
<sequence length="78" mass="9249">MITHNKYQNIVIKKENDVSDIKRNYLTKEELAVFMKAAKQAPFHHYIIVSLLVRTGMRKREMLALTWDDIDLEKKKST</sequence>
<reference evidence="3 4" key="1">
    <citation type="submission" date="2020-07" db="EMBL/GenBank/DDBJ databases">
        <title>Genomic Encyclopedia of Type Strains, Phase IV (KMG-IV): sequencing the most valuable type-strain genomes for metagenomic binning, comparative biology and taxonomic classification.</title>
        <authorList>
            <person name="Goeker M."/>
        </authorList>
    </citation>
    <scope>NUCLEOTIDE SEQUENCE [LARGE SCALE GENOMIC DNA]</scope>
    <source>
        <strain evidence="3 4">DSM 25220</strain>
    </source>
</reference>
<evidence type="ECO:0000259" key="2">
    <source>
        <dbReference type="PROSITE" id="PS51898"/>
    </source>
</evidence>
<dbReference type="Gene3D" id="1.10.443.10">
    <property type="entry name" value="Intergrase catalytic core"/>
    <property type="match status" value="1"/>
</dbReference>
<dbReference type="GO" id="GO:0003677">
    <property type="term" value="F:DNA binding"/>
    <property type="evidence" value="ECO:0007669"/>
    <property type="project" value="InterPro"/>
</dbReference>
<dbReference type="RefSeq" id="WP_281363423.1">
    <property type="nucleotide sequence ID" value="NZ_JACDUU010000002.1"/>
</dbReference>
<dbReference type="GO" id="GO:0006310">
    <property type="term" value="P:DNA recombination"/>
    <property type="evidence" value="ECO:0007669"/>
    <property type="project" value="UniProtKB-KW"/>
</dbReference>
<protein>
    <submittedName>
        <fullName evidence="3">Integrase</fullName>
    </submittedName>
</protein>
<dbReference type="EMBL" id="JACDUU010000002">
    <property type="protein sequence ID" value="MBA2870892.1"/>
    <property type="molecule type" value="Genomic_DNA"/>
</dbReference>
<dbReference type="InterPro" id="IPR002104">
    <property type="entry name" value="Integrase_catalytic"/>
</dbReference>
<evidence type="ECO:0000256" key="1">
    <source>
        <dbReference type="ARBA" id="ARBA00023172"/>
    </source>
</evidence>
<name>A0A7V9YYQ0_9BACL</name>
<keyword evidence="4" id="KW-1185">Reference proteome</keyword>
<gene>
    <name evidence="3" type="ORF">HNQ85_001162</name>
</gene>
<evidence type="ECO:0000313" key="4">
    <source>
        <dbReference type="Proteomes" id="UP000580891"/>
    </source>
</evidence>
<dbReference type="PROSITE" id="PS51898">
    <property type="entry name" value="TYR_RECOMBINASE"/>
    <property type="match status" value="1"/>
</dbReference>
<dbReference type="Proteomes" id="UP000580891">
    <property type="component" value="Unassembled WGS sequence"/>
</dbReference>
<dbReference type="Pfam" id="PF00589">
    <property type="entry name" value="Phage_integrase"/>
    <property type="match status" value="1"/>
</dbReference>
<feature type="domain" description="Tyr recombinase" evidence="2">
    <location>
        <begin position="21"/>
        <end position="78"/>
    </location>
</feature>
<keyword evidence="1" id="KW-0233">DNA recombination</keyword>
<dbReference type="InterPro" id="IPR011010">
    <property type="entry name" value="DNA_brk_join_enz"/>
</dbReference>
<accession>A0A7V9YYQ0</accession>
<proteinExistence type="predicted"/>
<dbReference type="GO" id="GO:0015074">
    <property type="term" value="P:DNA integration"/>
    <property type="evidence" value="ECO:0007669"/>
    <property type="project" value="InterPro"/>
</dbReference>
<dbReference type="InterPro" id="IPR013762">
    <property type="entry name" value="Integrase-like_cat_sf"/>
</dbReference>
<dbReference type="AlphaFoldDB" id="A0A7V9YYQ0"/>
<evidence type="ECO:0000313" key="3">
    <source>
        <dbReference type="EMBL" id="MBA2870892.1"/>
    </source>
</evidence>
<organism evidence="3 4">
    <name type="scientific">[Anoxybacillus] calidus</name>
    <dbReference type="NCBI Taxonomy" id="575178"/>
    <lineage>
        <taxon>Bacteria</taxon>
        <taxon>Bacillati</taxon>
        <taxon>Bacillota</taxon>
        <taxon>Bacilli</taxon>
        <taxon>Bacillales</taxon>
        <taxon>Anoxybacillaceae</taxon>
        <taxon>Paranoxybacillus</taxon>
    </lineage>
</organism>